<evidence type="ECO:0000256" key="3">
    <source>
        <dbReference type="SAM" id="MobiDB-lite"/>
    </source>
</evidence>
<dbReference type="InterPro" id="IPR038892">
    <property type="entry name" value="SMCHD1"/>
</dbReference>
<keyword evidence="6" id="KW-1185">Reference proteome</keyword>
<evidence type="ECO:0000259" key="4">
    <source>
        <dbReference type="SMART" id="SM00968"/>
    </source>
</evidence>
<sequence>MKNPSEVPQLSVEYDKTAKLLVYFSTNILILSHKLMTVVSDEGSPITDINPADFSMLLWKGESSTPPETCSKPMENEKNDCYYFRDKSIPVQIGPHTIQFTLRNDKTKINVVPNQPFKLAPTSIPKIPVVSYSMEMPSRTLVENMTLVIMVSFCPRRDILSVYPQCMTSFPLIVFFFITDVENQQKMAELTKKKENLTVAINQFAQRNDQLFISLQVSRVEQMIHEKMAEAAQFERAPRRVCSIPNNFSGPDVVGVVGHLALIEDDDAARVISWHLGGDMDCVITRTTEAAKRIYDDTQGNQQVLPLDSIRKNALGRTLPHIKNGRSLFDPDGNPVFARHLLICPKETEICTTVFRNLLDDTIVMDDLNSATNYRREVMKIQTYCSTILTRDGNRVSARGKFGGSQNKAPPIGRLRVFASPLPQRYYVLKEETEKLREYHVAVTKKEKAEEDQRNHYKSLESPEMKQKQEQLNQMKLQLQEIEMQLGEILFFMSLRKKIVFAYFPFNPPHHLLKS</sequence>
<dbReference type="GeneTree" id="ENSGT00390000006950"/>
<evidence type="ECO:0000256" key="2">
    <source>
        <dbReference type="ARBA" id="ARBA00022454"/>
    </source>
</evidence>
<keyword evidence="2" id="KW-0158">Chromosome</keyword>
<dbReference type="InterPro" id="IPR058617">
    <property type="entry name" value="Ig_SMCHD1_7th"/>
</dbReference>
<name>A0A3B3B6W4_ORYME</name>
<protein>
    <submittedName>
        <fullName evidence="5">Structural maintenance of chromosomes flexible hinge domain containing 1</fullName>
    </submittedName>
</protein>
<dbReference type="InterPro" id="IPR010935">
    <property type="entry name" value="SMC_hinge"/>
</dbReference>
<dbReference type="Pfam" id="PF26201">
    <property type="entry name" value="Ig_SMCHD1_7th"/>
    <property type="match status" value="1"/>
</dbReference>
<dbReference type="Proteomes" id="UP000261560">
    <property type="component" value="Unplaced"/>
</dbReference>
<dbReference type="GO" id="GO:0051276">
    <property type="term" value="P:chromosome organization"/>
    <property type="evidence" value="ECO:0007669"/>
    <property type="project" value="InterPro"/>
</dbReference>
<reference evidence="5" key="2">
    <citation type="submission" date="2025-09" db="UniProtKB">
        <authorList>
            <consortium name="Ensembl"/>
        </authorList>
    </citation>
    <scope>IDENTIFICATION</scope>
</reference>
<dbReference type="Gene3D" id="3.30.70.1620">
    <property type="match status" value="1"/>
</dbReference>
<dbReference type="SMART" id="SM00968">
    <property type="entry name" value="SMC_hinge"/>
    <property type="match status" value="1"/>
</dbReference>
<dbReference type="Pfam" id="PF06470">
    <property type="entry name" value="SMC_hinge"/>
    <property type="match status" value="1"/>
</dbReference>
<dbReference type="Gene3D" id="1.20.1060.20">
    <property type="match status" value="1"/>
</dbReference>
<proteinExistence type="predicted"/>
<dbReference type="PANTHER" id="PTHR22640:SF2">
    <property type="entry name" value="STRUCTURAL MAINTENANCE OF CHROMOSOMES FLEXIBLE HINGE DOMAIN-CONTAINING PROTEIN 1"/>
    <property type="match status" value="1"/>
</dbReference>
<feature type="region of interest" description="Disordered" evidence="3">
    <location>
        <begin position="447"/>
        <end position="467"/>
    </location>
</feature>
<feature type="domain" description="SMC hinge" evidence="4">
    <location>
        <begin position="251"/>
        <end position="375"/>
    </location>
</feature>
<dbReference type="Ensembl" id="ENSOMET00000014371.1">
    <property type="protein sequence ID" value="ENSOMEP00000001321.1"/>
    <property type="gene ID" value="ENSOMEG00000002848.1"/>
</dbReference>
<dbReference type="SUPFAM" id="SSF75553">
    <property type="entry name" value="Smc hinge domain"/>
    <property type="match status" value="1"/>
</dbReference>
<dbReference type="AlphaFoldDB" id="A0A3B3B6W4"/>
<evidence type="ECO:0000256" key="1">
    <source>
        <dbReference type="ARBA" id="ARBA00004286"/>
    </source>
</evidence>
<dbReference type="GO" id="GO:0005524">
    <property type="term" value="F:ATP binding"/>
    <property type="evidence" value="ECO:0007669"/>
    <property type="project" value="InterPro"/>
</dbReference>
<dbReference type="GO" id="GO:0005694">
    <property type="term" value="C:chromosome"/>
    <property type="evidence" value="ECO:0007669"/>
    <property type="project" value="UniProtKB-SubCell"/>
</dbReference>
<accession>A0A3B3B6W4</accession>
<dbReference type="GO" id="GO:0006302">
    <property type="term" value="P:double-strand break repair"/>
    <property type="evidence" value="ECO:0007669"/>
    <property type="project" value="InterPro"/>
</dbReference>
<comment type="subcellular location">
    <subcellularLocation>
        <location evidence="1">Chromosome</location>
    </subcellularLocation>
</comment>
<organism evidence="5 6">
    <name type="scientific">Oryzias melastigma</name>
    <name type="common">Marine medaka</name>
    <dbReference type="NCBI Taxonomy" id="30732"/>
    <lineage>
        <taxon>Eukaryota</taxon>
        <taxon>Metazoa</taxon>
        <taxon>Chordata</taxon>
        <taxon>Craniata</taxon>
        <taxon>Vertebrata</taxon>
        <taxon>Euteleostomi</taxon>
        <taxon>Actinopterygii</taxon>
        <taxon>Neopterygii</taxon>
        <taxon>Teleostei</taxon>
        <taxon>Neoteleostei</taxon>
        <taxon>Acanthomorphata</taxon>
        <taxon>Ovalentaria</taxon>
        <taxon>Atherinomorphae</taxon>
        <taxon>Beloniformes</taxon>
        <taxon>Adrianichthyidae</taxon>
        <taxon>Oryziinae</taxon>
        <taxon>Oryzias</taxon>
    </lineage>
</organism>
<dbReference type="PANTHER" id="PTHR22640">
    <property type="entry name" value="STRUCTURAL MAINTENANCE OF CHROMOSOMES FLEXIBLE HINGE DOMAIN-CONTAINING PROTEIN 1"/>
    <property type="match status" value="1"/>
</dbReference>
<evidence type="ECO:0000313" key="6">
    <source>
        <dbReference type="Proteomes" id="UP000261560"/>
    </source>
</evidence>
<evidence type="ECO:0000313" key="5">
    <source>
        <dbReference type="Ensembl" id="ENSOMEP00000001321.1"/>
    </source>
</evidence>
<reference evidence="5" key="1">
    <citation type="submission" date="2025-08" db="UniProtKB">
        <authorList>
            <consortium name="Ensembl"/>
        </authorList>
    </citation>
    <scope>IDENTIFICATION</scope>
</reference>
<dbReference type="InterPro" id="IPR036277">
    <property type="entry name" value="SMC_hinge_sf"/>
</dbReference>